<evidence type="ECO:0000259" key="3">
    <source>
        <dbReference type="PROSITE" id="PS50871"/>
    </source>
</evidence>
<dbReference type="HOGENOM" id="CLU_001074_8_3_1"/>
<dbReference type="InterPro" id="IPR008983">
    <property type="entry name" value="Tumour_necrosis_fac-like_dom"/>
</dbReference>
<evidence type="ECO:0000256" key="2">
    <source>
        <dbReference type="ARBA" id="ARBA00022525"/>
    </source>
</evidence>
<dbReference type="AlphaFoldDB" id="V4BA19"/>
<proteinExistence type="predicted"/>
<dbReference type="InterPro" id="IPR001073">
    <property type="entry name" value="C1q_dom"/>
</dbReference>
<dbReference type="GO" id="GO:0005576">
    <property type="term" value="C:extracellular region"/>
    <property type="evidence" value="ECO:0007669"/>
    <property type="project" value="UniProtKB-SubCell"/>
</dbReference>
<dbReference type="Gene3D" id="2.60.120.40">
    <property type="match status" value="1"/>
</dbReference>
<keyword evidence="5" id="KW-1185">Reference proteome</keyword>
<gene>
    <name evidence="4" type="ORF">LOTGIDRAFT_138166</name>
</gene>
<dbReference type="PANTHER" id="PTHR15427">
    <property type="entry name" value="EMILIN ELASTIN MICROFIBRIL INTERFACE-LOCATED PROTEIN ELASTIN MICROFIBRIL INTERFACER"/>
    <property type="match status" value="1"/>
</dbReference>
<dbReference type="PROSITE" id="PS50871">
    <property type="entry name" value="C1Q"/>
    <property type="match status" value="1"/>
</dbReference>
<dbReference type="Pfam" id="PF00386">
    <property type="entry name" value="C1q"/>
    <property type="match status" value="1"/>
</dbReference>
<dbReference type="GeneID" id="20234010"/>
<name>V4BA19_LOTGI</name>
<dbReference type="KEGG" id="lgi:LOTGIDRAFT_138166"/>
<feature type="non-terminal residue" evidence="4">
    <location>
        <position position="1"/>
    </location>
</feature>
<dbReference type="PRINTS" id="PR00007">
    <property type="entry name" value="COMPLEMNTC1Q"/>
</dbReference>
<dbReference type="SUPFAM" id="SSF49842">
    <property type="entry name" value="TNF-like"/>
    <property type="match status" value="1"/>
</dbReference>
<keyword evidence="2" id="KW-0964">Secreted</keyword>
<reference evidence="4 5" key="1">
    <citation type="journal article" date="2013" name="Nature">
        <title>Insights into bilaterian evolution from three spiralian genomes.</title>
        <authorList>
            <person name="Simakov O."/>
            <person name="Marletaz F."/>
            <person name="Cho S.J."/>
            <person name="Edsinger-Gonzales E."/>
            <person name="Havlak P."/>
            <person name="Hellsten U."/>
            <person name="Kuo D.H."/>
            <person name="Larsson T."/>
            <person name="Lv J."/>
            <person name="Arendt D."/>
            <person name="Savage R."/>
            <person name="Osoegawa K."/>
            <person name="de Jong P."/>
            <person name="Grimwood J."/>
            <person name="Chapman J.A."/>
            <person name="Shapiro H."/>
            <person name="Aerts A."/>
            <person name="Otillar R.P."/>
            <person name="Terry A.Y."/>
            <person name="Boore J.L."/>
            <person name="Grigoriev I.V."/>
            <person name="Lindberg D.R."/>
            <person name="Seaver E.C."/>
            <person name="Weisblat D.A."/>
            <person name="Putnam N.H."/>
            <person name="Rokhsar D.S."/>
        </authorList>
    </citation>
    <scope>NUCLEOTIDE SEQUENCE [LARGE SCALE GENOMIC DNA]</scope>
</reference>
<dbReference type="PANTHER" id="PTHR15427:SF50">
    <property type="entry name" value="COMPLEMENT C1Q TUMOR NECROSIS FACTOR-RELATED PROTEIN 2-LIKE"/>
    <property type="match status" value="1"/>
</dbReference>
<evidence type="ECO:0000313" key="5">
    <source>
        <dbReference type="Proteomes" id="UP000030746"/>
    </source>
</evidence>
<dbReference type="OMA" id="ESQTIGP"/>
<dbReference type="OrthoDB" id="6368610at2759"/>
<dbReference type="CTD" id="20234010"/>
<sequence length="146" mass="15835">VLFSVASTPLQADITPQVSFSAKLSYNRELQPLDTVIFDTVVTNNGDGYNSENGKFTVPVTGTYFLFSTILSGYNTKVETAVIVNDKEVGRMYSGAHDAHGSGSNGVVVNLQSGDNVWIRLLYQGGTHVHGFYTTFSGFLVNERSV</sequence>
<dbReference type="SMART" id="SM00110">
    <property type="entry name" value="C1Q"/>
    <property type="match status" value="1"/>
</dbReference>
<evidence type="ECO:0000313" key="4">
    <source>
        <dbReference type="EMBL" id="ESP02577.1"/>
    </source>
</evidence>
<dbReference type="InterPro" id="IPR050392">
    <property type="entry name" value="Collagen/C1q_domain"/>
</dbReference>
<feature type="domain" description="C1q" evidence="3">
    <location>
        <begin position="13"/>
        <end position="146"/>
    </location>
</feature>
<comment type="subcellular location">
    <subcellularLocation>
        <location evidence="1">Secreted</location>
    </subcellularLocation>
</comment>
<protein>
    <recommendedName>
        <fullName evidence="3">C1q domain-containing protein</fullName>
    </recommendedName>
</protein>
<dbReference type="EMBL" id="KB200170">
    <property type="protein sequence ID" value="ESP02577.1"/>
    <property type="molecule type" value="Genomic_DNA"/>
</dbReference>
<dbReference type="Proteomes" id="UP000030746">
    <property type="component" value="Unassembled WGS sequence"/>
</dbReference>
<organism evidence="4 5">
    <name type="scientific">Lottia gigantea</name>
    <name type="common">Giant owl limpet</name>
    <dbReference type="NCBI Taxonomy" id="225164"/>
    <lineage>
        <taxon>Eukaryota</taxon>
        <taxon>Metazoa</taxon>
        <taxon>Spiralia</taxon>
        <taxon>Lophotrochozoa</taxon>
        <taxon>Mollusca</taxon>
        <taxon>Gastropoda</taxon>
        <taxon>Patellogastropoda</taxon>
        <taxon>Lottioidea</taxon>
        <taxon>Lottiidae</taxon>
        <taxon>Lottia</taxon>
    </lineage>
</organism>
<evidence type="ECO:0000256" key="1">
    <source>
        <dbReference type="ARBA" id="ARBA00004613"/>
    </source>
</evidence>
<dbReference type="RefSeq" id="XP_009046717.1">
    <property type="nucleotide sequence ID" value="XM_009048469.1"/>
</dbReference>
<accession>V4BA19</accession>